<evidence type="ECO:0000313" key="1">
    <source>
        <dbReference type="EMBL" id="CZT00078.1"/>
    </source>
</evidence>
<protein>
    <submittedName>
        <fullName evidence="1">Uncharacterized protein</fullName>
    </submittedName>
</protein>
<sequence>MRLPGTVQSRSVAHGVRQIRAENLSHTKNAAINKTPRIREQMMKGYSQPLASMTAILCVRSAFALCIGLNIAARSCQDEAKSANATHSGNSWGRPKISRTFTIQRFVTPPITWLEIPVVGTSAYATSPMRASWKHRPRPRQSTTKYL</sequence>
<dbReference type="Proteomes" id="UP000178912">
    <property type="component" value="Unassembled WGS sequence"/>
</dbReference>
<name>A0A1E1KPZ6_9HELO</name>
<proteinExistence type="predicted"/>
<reference evidence="2" key="1">
    <citation type="submission" date="2016-03" db="EMBL/GenBank/DDBJ databases">
        <authorList>
            <person name="Guldener U."/>
        </authorList>
    </citation>
    <scope>NUCLEOTIDE SEQUENCE [LARGE SCALE GENOMIC DNA]</scope>
    <source>
        <strain evidence="2">04CH-RAC-A.6.1</strain>
    </source>
</reference>
<keyword evidence="2" id="KW-1185">Reference proteome</keyword>
<organism evidence="1 2">
    <name type="scientific">Rhynchosporium agropyri</name>
    <dbReference type="NCBI Taxonomy" id="914238"/>
    <lineage>
        <taxon>Eukaryota</taxon>
        <taxon>Fungi</taxon>
        <taxon>Dikarya</taxon>
        <taxon>Ascomycota</taxon>
        <taxon>Pezizomycotina</taxon>
        <taxon>Leotiomycetes</taxon>
        <taxon>Helotiales</taxon>
        <taxon>Ploettnerulaceae</taxon>
        <taxon>Rhynchosporium</taxon>
    </lineage>
</organism>
<accession>A0A1E1KPZ6</accession>
<dbReference type="AlphaFoldDB" id="A0A1E1KPZ6"/>
<dbReference type="EMBL" id="FJUX01000043">
    <property type="protein sequence ID" value="CZT00078.1"/>
    <property type="molecule type" value="Genomic_DNA"/>
</dbReference>
<evidence type="ECO:0000313" key="2">
    <source>
        <dbReference type="Proteomes" id="UP000178912"/>
    </source>
</evidence>
<gene>
    <name evidence="1" type="ORF">RAG0_08222</name>
</gene>